<protein>
    <recommendedName>
        <fullName evidence="4">PDZ domain-containing protein</fullName>
    </recommendedName>
</protein>
<evidence type="ECO:0000256" key="2">
    <source>
        <dbReference type="ARBA" id="ARBA00022490"/>
    </source>
</evidence>
<dbReference type="SUPFAM" id="SSF50156">
    <property type="entry name" value="PDZ domain-like"/>
    <property type="match status" value="1"/>
</dbReference>
<dbReference type="InterPro" id="IPR050604">
    <property type="entry name" value="PDZ-LIM_domain"/>
</dbReference>
<dbReference type="PROSITE" id="PS50106">
    <property type="entry name" value="PDZ"/>
    <property type="match status" value="1"/>
</dbReference>
<reference evidence="5 6" key="1">
    <citation type="submission" date="2024-06" db="EMBL/GenBank/DDBJ databases">
        <title>A chromosome-level genome assembly of beet webworm, Loxostege sticticalis.</title>
        <authorList>
            <person name="Zhang Y."/>
        </authorList>
    </citation>
    <scope>NUCLEOTIDE SEQUENCE [LARGE SCALE GENOMIC DNA]</scope>
    <source>
        <strain evidence="5">AQ028</strain>
        <tissue evidence="5">Male pupae</tissue>
    </source>
</reference>
<evidence type="ECO:0000256" key="1">
    <source>
        <dbReference type="ARBA" id="ARBA00004496"/>
    </source>
</evidence>
<dbReference type="GO" id="GO:0005737">
    <property type="term" value="C:cytoplasm"/>
    <property type="evidence" value="ECO:0007669"/>
    <property type="project" value="UniProtKB-SubCell"/>
</dbReference>
<proteinExistence type="predicted"/>
<evidence type="ECO:0000313" key="5">
    <source>
        <dbReference type="EMBL" id="KAL0841326.1"/>
    </source>
</evidence>
<evidence type="ECO:0000259" key="4">
    <source>
        <dbReference type="PROSITE" id="PS50106"/>
    </source>
</evidence>
<dbReference type="EMBL" id="JBEDNZ010000006">
    <property type="protein sequence ID" value="KAL0841326.1"/>
    <property type="molecule type" value="Genomic_DNA"/>
</dbReference>
<keyword evidence="3" id="KW-0862">Zinc</keyword>
<name>A0ABD0TE10_LOXSC</name>
<dbReference type="Proteomes" id="UP001549921">
    <property type="component" value="Unassembled WGS sequence"/>
</dbReference>
<accession>A0ABD0TE10</accession>
<dbReference type="SMART" id="SM00228">
    <property type="entry name" value="PDZ"/>
    <property type="match status" value="1"/>
</dbReference>
<comment type="caution">
    <text evidence="5">The sequence shown here is derived from an EMBL/GenBank/DDBJ whole genome shotgun (WGS) entry which is preliminary data.</text>
</comment>
<feature type="domain" description="PDZ" evidence="4">
    <location>
        <begin position="47"/>
        <end position="117"/>
    </location>
</feature>
<gene>
    <name evidence="5" type="ORF">ABMA28_015038</name>
</gene>
<keyword evidence="3" id="KW-0479">Metal-binding</keyword>
<evidence type="ECO:0000256" key="3">
    <source>
        <dbReference type="ARBA" id="ARBA00023038"/>
    </source>
</evidence>
<sequence length="204" mass="23471">MDEKIKNSRKLSQSYWQQLNPVSDKPSWQSSNEGVHERVNFDDTLWGFELAGGSYYDTPLRVTKVKYNSRAMFAGIQVGDVLQTINGVSTFTLTVQEAHDMILDSGIEIKLSFYAPDVLETMYSVYQDQINDDKPDPGKFNFFEEPVPDLSYKGGRANQAWSIVWPCNKKRDILYKESNCFLVPSAYERKHPERLLKNRPGENN</sequence>
<dbReference type="Pfam" id="PF00595">
    <property type="entry name" value="PDZ"/>
    <property type="match status" value="1"/>
</dbReference>
<dbReference type="Gene3D" id="2.30.42.10">
    <property type="match status" value="1"/>
</dbReference>
<dbReference type="InterPro" id="IPR036034">
    <property type="entry name" value="PDZ_sf"/>
</dbReference>
<comment type="subcellular location">
    <subcellularLocation>
        <location evidence="1">Cytoplasm</location>
    </subcellularLocation>
</comment>
<dbReference type="InterPro" id="IPR001478">
    <property type="entry name" value="PDZ"/>
</dbReference>
<organism evidence="5 6">
    <name type="scientific">Loxostege sticticalis</name>
    <name type="common">Beet webworm moth</name>
    <dbReference type="NCBI Taxonomy" id="481309"/>
    <lineage>
        <taxon>Eukaryota</taxon>
        <taxon>Metazoa</taxon>
        <taxon>Ecdysozoa</taxon>
        <taxon>Arthropoda</taxon>
        <taxon>Hexapoda</taxon>
        <taxon>Insecta</taxon>
        <taxon>Pterygota</taxon>
        <taxon>Neoptera</taxon>
        <taxon>Endopterygota</taxon>
        <taxon>Lepidoptera</taxon>
        <taxon>Glossata</taxon>
        <taxon>Ditrysia</taxon>
        <taxon>Pyraloidea</taxon>
        <taxon>Crambidae</taxon>
        <taxon>Pyraustinae</taxon>
        <taxon>Loxostege</taxon>
    </lineage>
</organism>
<evidence type="ECO:0000313" key="6">
    <source>
        <dbReference type="Proteomes" id="UP001549921"/>
    </source>
</evidence>
<dbReference type="AlphaFoldDB" id="A0ABD0TE10"/>
<dbReference type="PANTHER" id="PTHR24214">
    <property type="entry name" value="PDZ AND LIM DOMAIN PROTEIN ZASP"/>
    <property type="match status" value="1"/>
</dbReference>
<keyword evidence="3" id="KW-0440">LIM domain</keyword>
<keyword evidence="2" id="KW-0963">Cytoplasm</keyword>
<dbReference type="PANTHER" id="PTHR24214:SF38">
    <property type="entry name" value="PDZ AND LIM DOMAIN PROTEIN ZASP-RELATED"/>
    <property type="match status" value="1"/>
</dbReference>